<dbReference type="InterPro" id="IPR037138">
    <property type="entry name" value="His_deacetylse_dom_sf"/>
</dbReference>
<sequence>MSTAIYSHPDCLLHEMGDWHPESPARLRAIEDQLILARLDGLVEQHSAPLADEAAILRNHSRAALDLVRDNLPEAAGRHYPLDGDTLLCRDSYRAALRAAGAAVAATDAVIGGSVDNAFCAVRPPGHHALPDAPMGFCLFNNVAIAARHALEAHGLARVAIVDFDVHHGNGTDASFRDDPRVLMASFFQHPFYPYTEPGPITATSVNIPVPAYTGGDAVRRLVEDYWLPALHAFRPQMVFVSAGFDAHREDDLGGMALVEADYAWMTHRLVEVAREHAQGRIVSCLEGGYNLSALGRSVAAHVKALAELD</sequence>
<dbReference type="PANTHER" id="PTHR10625:SF10">
    <property type="entry name" value="HISTONE DEACETYLASE HDAC1"/>
    <property type="match status" value="1"/>
</dbReference>
<dbReference type="EMBL" id="CP051685">
    <property type="protein sequence ID" value="QJD98824.1"/>
    <property type="molecule type" value="Genomic_DNA"/>
</dbReference>
<organism evidence="3 4">
    <name type="scientific">Massilia forsythiae</name>
    <dbReference type="NCBI Taxonomy" id="2728020"/>
    <lineage>
        <taxon>Bacteria</taxon>
        <taxon>Pseudomonadati</taxon>
        <taxon>Pseudomonadota</taxon>
        <taxon>Betaproteobacteria</taxon>
        <taxon>Burkholderiales</taxon>
        <taxon>Oxalobacteraceae</taxon>
        <taxon>Telluria group</taxon>
        <taxon>Massilia</taxon>
    </lineage>
</organism>
<evidence type="ECO:0000313" key="3">
    <source>
        <dbReference type="EMBL" id="QJD98824.1"/>
    </source>
</evidence>
<dbReference type="PRINTS" id="PR01270">
    <property type="entry name" value="HDASUPER"/>
</dbReference>
<dbReference type="RefSeq" id="WP_169433722.1">
    <property type="nucleotide sequence ID" value="NZ_CP051685.1"/>
</dbReference>
<reference evidence="3 4" key="1">
    <citation type="submission" date="2020-04" db="EMBL/GenBank/DDBJ databases">
        <title>Genome sequencing of novel species.</title>
        <authorList>
            <person name="Heo J."/>
            <person name="Kim S.-J."/>
            <person name="Kim J.-S."/>
            <person name="Hong S.-B."/>
            <person name="Kwon S.-W."/>
        </authorList>
    </citation>
    <scope>NUCLEOTIDE SEQUENCE [LARGE SCALE GENOMIC DNA]</scope>
    <source>
        <strain evidence="3 4">GN2-R2</strain>
    </source>
</reference>
<dbReference type="KEGG" id="mfy:HH212_01205"/>
<dbReference type="InterPro" id="IPR023801">
    <property type="entry name" value="His_deacetylse_dom"/>
</dbReference>
<dbReference type="CDD" id="cd11599">
    <property type="entry name" value="HDAC_classII_2"/>
    <property type="match status" value="1"/>
</dbReference>
<dbReference type="AlphaFoldDB" id="A0A7Z2ZR76"/>
<dbReference type="InterPro" id="IPR000286">
    <property type="entry name" value="HDACs"/>
</dbReference>
<gene>
    <name evidence="3" type="ORF">HH212_01205</name>
</gene>
<proteinExistence type="inferred from homology"/>
<dbReference type="Proteomes" id="UP000502415">
    <property type="component" value="Chromosome"/>
</dbReference>
<dbReference type="Pfam" id="PF00850">
    <property type="entry name" value="Hist_deacetyl"/>
    <property type="match status" value="1"/>
</dbReference>
<dbReference type="GO" id="GO:0004407">
    <property type="term" value="F:histone deacetylase activity"/>
    <property type="evidence" value="ECO:0007669"/>
    <property type="project" value="TreeGrafter"/>
</dbReference>
<accession>A0A7Z2ZR76</accession>
<evidence type="ECO:0000259" key="2">
    <source>
        <dbReference type="Pfam" id="PF00850"/>
    </source>
</evidence>
<feature type="domain" description="Histone deacetylase" evidence="2">
    <location>
        <begin position="20"/>
        <end position="306"/>
    </location>
</feature>
<dbReference type="PANTHER" id="PTHR10625">
    <property type="entry name" value="HISTONE DEACETYLASE HDAC1-RELATED"/>
    <property type="match status" value="1"/>
</dbReference>
<dbReference type="Gene3D" id="3.40.800.20">
    <property type="entry name" value="Histone deacetylase domain"/>
    <property type="match status" value="1"/>
</dbReference>
<dbReference type="InterPro" id="IPR023696">
    <property type="entry name" value="Ureohydrolase_dom_sf"/>
</dbReference>
<name>A0A7Z2ZR76_9BURK</name>
<comment type="similarity">
    <text evidence="1">Belongs to the histone deacetylase family.</text>
</comment>
<protein>
    <submittedName>
        <fullName evidence="3">Histone deacetylase family protein</fullName>
    </submittedName>
</protein>
<evidence type="ECO:0000313" key="4">
    <source>
        <dbReference type="Proteomes" id="UP000502415"/>
    </source>
</evidence>
<evidence type="ECO:0000256" key="1">
    <source>
        <dbReference type="ARBA" id="ARBA00005947"/>
    </source>
</evidence>
<keyword evidence="4" id="KW-1185">Reference proteome</keyword>
<dbReference type="SUPFAM" id="SSF52768">
    <property type="entry name" value="Arginase/deacetylase"/>
    <property type="match status" value="1"/>
</dbReference>
<dbReference type="GO" id="GO:0040029">
    <property type="term" value="P:epigenetic regulation of gene expression"/>
    <property type="evidence" value="ECO:0007669"/>
    <property type="project" value="TreeGrafter"/>
</dbReference>